<dbReference type="GO" id="GO:0004016">
    <property type="term" value="F:adenylate cyclase activity"/>
    <property type="evidence" value="ECO:0007669"/>
    <property type="project" value="TreeGrafter"/>
</dbReference>
<dbReference type="GO" id="GO:0005886">
    <property type="term" value="C:plasma membrane"/>
    <property type="evidence" value="ECO:0007669"/>
    <property type="project" value="TreeGrafter"/>
</dbReference>
<feature type="transmembrane region" description="Helical" evidence="4">
    <location>
        <begin position="151"/>
        <end position="176"/>
    </location>
</feature>
<keyword evidence="2" id="KW-0456">Lyase</keyword>
<dbReference type="EMBL" id="JAWJWE010000038">
    <property type="protein sequence ID" value="KAK6623162.1"/>
    <property type="molecule type" value="Genomic_DNA"/>
</dbReference>
<feature type="transmembrane region" description="Helical" evidence="4">
    <location>
        <begin position="81"/>
        <end position="102"/>
    </location>
</feature>
<feature type="transmembrane region" description="Helical" evidence="4">
    <location>
        <begin position="109"/>
        <end position="131"/>
    </location>
</feature>
<evidence type="ECO:0000256" key="2">
    <source>
        <dbReference type="ARBA" id="ARBA00023239"/>
    </source>
</evidence>
<evidence type="ECO:0000313" key="5">
    <source>
        <dbReference type="EMBL" id="KAK6623162.1"/>
    </source>
</evidence>
<sequence length="204" mass="23439">MAVTEKNQTGGEKHTDPESKEVRNDRGPLLRLFRRAFNDASLEKLYLSYSVEQKREGLHCFLLASILYDIYYLAIPCDSENFNWPLVGFLVCNFLLLLWCLFGIRKCSLIWPAIPHISWLVSIAQLLVGLVLKSSDVTGHDNLGWTVLMDYLLYVLLPLRLRYCILLSLVTCASYLTAITQLVKNDAHIIDQVSITIFMETWHE</sequence>
<keyword evidence="4" id="KW-1133">Transmembrane helix</keyword>
<dbReference type="GO" id="GO:0006171">
    <property type="term" value="P:cAMP biosynthetic process"/>
    <property type="evidence" value="ECO:0007669"/>
    <property type="project" value="TreeGrafter"/>
</dbReference>
<reference evidence="5 6" key="1">
    <citation type="submission" date="2023-10" db="EMBL/GenBank/DDBJ databases">
        <title>Genomes of two closely related lineages of the louse Polyplax serrata with different host specificities.</title>
        <authorList>
            <person name="Martinu J."/>
            <person name="Tarabai H."/>
            <person name="Stefka J."/>
            <person name="Hypsa V."/>
        </authorList>
    </citation>
    <scope>NUCLEOTIDE SEQUENCE [LARGE SCALE GENOMIC DNA]</scope>
    <source>
        <strain evidence="5">HR10_N</strain>
    </source>
</reference>
<feature type="compositionally biased region" description="Basic and acidic residues" evidence="3">
    <location>
        <begin position="11"/>
        <end position="23"/>
    </location>
</feature>
<evidence type="ECO:0000256" key="3">
    <source>
        <dbReference type="SAM" id="MobiDB-lite"/>
    </source>
</evidence>
<dbReference type="Proteomes" id="UP001372834">
    <property type="component" value="Unassembled WGS sequence"/>
</dbReference>
<feature type="transmembrane region" description="Helical" evidence="4">
    <location>
        <begin position="57"/>
        <end position="75"/>
    </location>
</feature>
<dbReference type="GO" id="GO:0000166">
    <property type="term" value="F:nucleotide binding"/>
    <property type="evidence" value="ECO:0007669"/>
    <property type="project" value="UniProtKB-KW"/>
</dbReference>
<feature type="region of interest" description="Disordered" evidence="3">
    <location>
        <begin position="1"/>
        <end position="23"/>
    </location>
</feature>
<comment type="caution">
    <text evidence="5">The sequence shown here is derived from an EMBL/GenBank/DDBJ whole genome shotgun (WGS) entry which is preliminary data.</text>
</comment>
<keyword evidence="1" id="KW-0547">Nucleotide-binding</keyword>
<keyword evidence="4" id="KW-0812">Transmembrane</keyword>
<dbReference type="PANTHER" id="PTHR45627:SF30">
    <property type="entry name" value="ADENYLATE CYCLASE TYPE 3"/>
    <property type="match status" value="1"/>
</dbReference>
<evidence type="ECO:0000313" key="6">
    <source>
        <dbReference type="Proteomes" id="UP001372834"/>
    </source>
</evidence>
<evidence type="ECO:0000256" key="1">
    <source>
        <dbReference type="ARBA" id="ARBA00022741"/>
    </source>
</evidence>
<dbReference type="GO" id="GO:0007189">
    <property type="term" value="P:adenylate cyclase-activating G protein-coupled receptor signaling pathway"/>
    <property type="evidence" value="ECO:0007669"/>
    <property type="project" value="TreeGrafter"/>
</dbReference>
<dbReference type="AlphaFoldDB" id="A0AAN8S8B8"/>
<accession>A0AAN8S8B8</accession>
<keyword evidence="4" id="KW-0472">Membrane</keyword>
<feature type="compositionally biased region" description="Polar residues" evidence="3">
    <location>
        <begin position="1"/>
        <end position="10"/>
    </location>
</feature>
<name>A0AAN8S8B8_POLSC</name>
<dbReference type="PANTHER" id="PTHR45627">
    <property type="entry name" value="ADENYLATE CYCLASE TYPE 1"/>
    <property type="match status" value="1"/>
</dbReference>
<gene>
    <name evidence="5" type="ORF">RUM43_009014</name>
</gene>
<protein>
    <submittedName>
        <fullName evidence="5">Uncharacterized protein</fullName>
    </submittedName>
</protein>
<organism evidence="5 6">
    <name type="scientific">Polyplax serrata</name>
    <name type="common">Common mouse louse</name>
    <dbReference type="NCBI Taxonomy" id="468196"/>
    <lineage>
        <taxon>Eukaryota</taxon>
        <taxon>Metazoa</taxon>
        <taxon>Ecdysozoa</taxon>
        <taxon>Arthropoda</taxon>
        <taxon>Hexapoda</taxon>
        <taxon>Insecta</taxon>
        <taxon>Pterygota</taxon>
        <taxon>Neoptera</taxon>
        <taxon>Paraneoptera</taxon>
        <taxon>Psocodea</taxon>
        <taxon>Troctomorpha</taxon>
        <taxon>Phthiraptera</taxon>
        <taxon>Anoplura</taxon>
        <taxon>Polyplacidae</taxon>
        <taxon>Polyplax</taxon>
    </lineage>
</organism>
<proteinExistence type="predicted"/>
<evidence type="ECO:0000256" key="4">
    <source>
        <dbReference type="SAM" id="Phobius"/>
    </source>
</evidence>